<gene>
    <name evidence="1" type="ORF">IPOD504_LOCUS13421</name>
</gene>
<name>A0ABN8IWR2_9NEOP</name>
<reference evidence="1" key="1">
    <citation type="submission" date="2022-03" db="EMBL/GenBank/DDBJ databases">
        <authorList>
            <person name="Martin H S."/>
        </authorList>
    </citation>
    <scope>NUCLEOTIDE SEQUENCE</scope>
</reference>
<keyword evidence="2" id="KW-1185">Reference proteome</keyword>
<evidence type="ECO:0000313" key="1">
    <source>
        <dbReference type="EMBL" id="CAH2066419.1"/>
    </source>
</evidence>
<accession>A0ABN8IWR2</accession>
<dbReference type="EMBL" id="OW152816">
    <property type="protein sequence ID" value="CAH2066419.1"/>
    <property type="molecule type" value="Genomic_DNA"/>
</dbReference>
<feature type="non-terminal residue" evidence="1">
    <location>
        <position position="94"/>
    </location>
</feature>
<dbReference type="Proteomes" id="UP000837857">
    <property type="component" value="Chromosome 4"/>
</dbReference>
<proteinExistence type="predicted"/>
<protein>
    <submittedName>
        <fullName evidence="1">Uncharacterized protein</fullName>
    </submittedName>
</protein>
<organism evidence="1 2">
    <name type="scientific">Iphiclides podalirius</name>
    <name type="common">scarce swallowtail</name>
    <dbReference type="NCBI Taxonomy" id="110791"/>
    <lineage>
        <taxon>Eukaryota</taxon>
        <taxon>Metazoa</taxon>
        <taxon>Ecdysozoa</taxon>
        <taxon>Arthropoda</taxon>
        <taxon>Hexapoda</taxon>
        <taxon>Insecta</taxon>
        <taxon>Pterygota</taxon>
        <taxon>Neoptera</taxon>
        <taxon>Endopterygota</taxon>
        <taxon>Lepidoptera</taxon>
        <taxon>Glossata</taxon>
        <taxon>Ditrysia</taxon>
        <taxon>Papilionoidea</taxon>
        <taxon>Papilionidae</taxon>
        <taxon>Papilioninae</taxon>
        <taxon>Iphiclides</taxon>
    </lineage>
</organism>
<sequence>MFTVEEHGALMLVGRSLVADLSISTEASKQARLFQQDLEVTVRACCCKPVTTRYWIDTMAKAHPCGAPSRTSVYVAGTGSTDQALNSQYDGSHD</sequence>
<evidence type="ECO:0000313" key="2">
    <source>
        <dbReference type="Proteomes" id="UP000837857"/>
    </source>
</evidence>